<accession>A0AAQ3QHR4</accession>
<keyword evidence="5 9" id="KW-1133">Transmembrane helix</keyword>
<evidence type="ECO:0000256" key="8">
    <source>
        <dbReference type="ARBA" id="ARBA00023303"/>
    </source>
</evidence>
<evidence type="ECO:0000313" key="11">
    <source>
        <dbReference type="Proteomes" id="UP001327560"/>
    </source>
</evidence>
<evidence type="ECO:0000256" key="7">
    <source>
        <dbReference type="ARBA" id="ARBA00023136"/>
    </source>
</evidence>
<feature type="transmembrane region" description="Helical" evidence="9">
    <location>
        <begin position="94"/>
        <end position="114"/>
    </location>
</feature>
<evidence type="ECO:0000313" key="10">
    <source>
        <dbReference type="EMBL" id="WOL13116.1"/>
    </source>
</evidence>
<dbReference type="PANTHER" id="PTHR31086">
    <property type="entry name" value="ALUMINUM-ACTIVATED MALATE TRANSPORTER 10"/>
    <property type="match status" value="1"/>
</dbReference>
<dbReference type="GO" id="GO:0034220">
    <property type="term" value="P:monoatomic ion transmembrane transport"/>
    <property type="evidence" value="ECO:0007669"/>
    <property type="project" value="UniProtKB-KW"/>
</dbReference>
<evidence type="ECO:0000256" key="9">
    <source>
        <dbReference type="SAM" id="Phobius"/>
    </source>
</evidence>
<keyword evidence="4 9" id="KW-0812">Transmembrane</keyword>
<name>A0AAQ3QHR4_9LILI</name>
<sequence>MVASSGFELQVTVPSGSSVKLETETTLLSSVAAWMRCLISNLRSKVSKFARRVWKIGADDPRKVIHCMKVGLALALVSVFYYTRPLYEGVGGTAMWAVMTVVVVFEFTVGGSLYKGLNRATATLCAGALAFGIHWLAIKSGKTTDHIILGASVFVLSSVATFSRFIPAIKTRFDYGITIFILTFNLVAVSGYRVEQLLTLVQWRFCTITIGISICLTVCVVIRPVWAGEELHNLIICNLERLAESIAETVAECLKEEGSTTAECKQKSTSKVQGYKGVLNSKASEDSLANLARWEPSHGRFSFQHPWRQYLKIGAAMRHCAYCIESLNSCISMENQQPPDSVKNHLAVFYTKLSSECSKVLKEIANSFRSMKRSSSVDYLVEEMKNTAEELQTALSSLPQEATAVIMETLPLITVASLLIEISQRVEGVVDEVKGITSLSCFKAADREKLKLQNKAISTMA</sequence>
<keyword evidence="11" id="KW-1185">Reference proteome</keyword>
<comment type="similarity">
    <text evidence="2">Belongs to the aromatic acid exporter (TC 2.A.85) family.</text>
</comment>
<evidence type="ECO:0008006" key="12">
    <source>
        <dbReference type="Google" id="ProtNLM"/>
    </source>
</evidence>
<reference evidence="10 11" key="1">
    <citation type="submission" date="2023-10" db="EMBL/GenBank/DDBJ databases">
        <title>Chromosome-scale genome assembly provides insights into flower coloration mechanisms of Canna indica.</title>
        <authorList>
            <person name="Li C."/>
        </authorList>
    </citation>
    <scope>NUCLEOTIDE SEQUENCE [LARGE SCALE GENOMIC DNA]</scope>
    <source>
        <tissue evidence="10">Flower</tissue>
    </source>
</reference>
<evidence type="ECO:0000256" key="2">
    <source>
        <dbReference type="ARBA" id="ARBA00007079"/>
    </source>
</evidence>
<organism evidence="10 11">
    <name type="scientific">Canna indica</name>
    <name type="common">Indian-shot</name>
    <dbReference type="NCBI Taxonomy" id="4628"/>
    <lineage>
        <taxon>Eukaryota</taxon>
        <taxon>Viridiplantae</taxon>
        <taxon>Streptophyta</taxon>
        <taxon>Embryophyta</taxon>
        <taxon>Tracheophyta</taxon>
        <taxon>Spermatophyta</taxon>
        <taxon>Magnoliopsida</taxon>
        <taxon>Liliopsida</taxon>
        <taxon>Zingiberales</taxon>
        <taxon>Cannaceae</taxon>
        <taxon>Canna</taxon>
    </lineage>
</organism>
<comment type="subcellular location">
    <subcellularLocation>
        <location evidence="1">Membrane</location>
        <topology evidence="1">Multi-pass membrane protein</topology>
    </subcellularLocation>
</comment>
<dbReference type="EMBL" id="CP136896">
    <property type="protein sequence ID" value="WOL13116.1"/>
    <property type="molecule type" value="Genomic_DNA"/>
</dbReference>
<evidence type="ECO:0000256" key="3">
    <source>
        <dbReference type="ARBA" id="ARBA00022448"/>
    </source>
</evidence>
<gene>
    <name evidence="10" type="ORF">Cni_G21885</name>
</gene>
<dbReference type="Proteomes" id="UP001327560">
    <property type="component" value="Chromosome 7"/>
</dbReference>
<feature type="transmembrane region" description="Helical" evidence="9">
    <location>
        <begin position="175"/>
        <end position="194"/>
    </location>
</feature>
<dbReference type="Pfam" id="PF11744">
    <property type="entry name" value="ALMT"/>
    <property type="match status" value="1"/>
</dbReference>
<dbReference type="InterPro" id="IPR020966">
    <property type="entry name" value="ALMT"/>
</dbReference>
<dbReference type="GO" id="GO:0016020">
    <property type="term" value="C:membrane"/>
    <property type="evidence" value="ECO:0007669"/>
    <property type="project" value="UniProtKB-SubCell"/>
</dbReference>
<dbReference type="GO" id="GO:0015743">
    <property type="term" value="P:malate transport"/>
    <property type="evidence" value="ECO:0007669"/>
    <property type="project" value="InterPro"/>
</dbReference>
<protein>
    <recommendedName>
        <fullName evidence="12">Aluminum-activated malate transporter 10</fullName>
    </recommendedName>
</protein>
<evidence type="ECO:0000256" key="5">
    <source>
        <dbReference type="ARBA" id="ARBA00022989"/>
    </source>
</evidence>
<feature type="transmembrane region" description="Helical" evidence="9">
    <location>
        <begin position="64"/>
        <end position="82"/>
    </location>
</feature>
<feature type="transmembrane region" description="Helical" evidence="9">
    <location>
        <begin position="121"/>
        <end position="138"/>
    </location>
</feature>
<evidence type="ECO:0000256" key="4">
    <source>
        <dbReference type="ARBA" id="ARBA00022692"/>
    </source>
</evidence>
<dbReference type="AlphaFoldDB" id="A0AAQ3QHR4"/>
<feature type="transmembrane region" description="Helical" evidence="9">
    <location>
        <begin position="200"/>
        <end position="222"/>
    </location>
</feature>
<keyword evidence="3" id="KW-0813">Transport</keyword>
<keyword evidence="7 9" id="KW-0472">Membrane</keyword>
<proteinExistence type="inferred from homology"/>
<evidence type="ECO:0000256" key="1">
    <source>
        <dbReference type="ARBA" id="ARBA00004141"/>
    </source>
</evidence>
<evidence type="ECO:0000256" key="6">
    <source>
        <dbReference type="ARBA" id="ARBA00023065"/>
    </source>
</evidence>
<keyword evidence="6" id="KW-0406">Ion transport</keyword>
<feature type="transmembrane region" description="Helical" evidence="9">
    <location>
        <begin position="144"/>
        <end position="163"/>
    </location>
</feature>
<keyword evidence="8" id="KW-0407">Ion channel</keyword>